<evidence type="ECO:0000313" key="3">
    <source>
        <dbReference type="Proteomes" id="UP001396334"/>
    </source>
</evidence>
<evidence type="ECO:0000256" key="1">
    <source>
        <dbReference type="SAM" id="MobiDB-lite"/>
    </source>
</evidence>
<feature type="compositionally biased region" description="Polar residues" evidence="1">
    <location>
        <begin position="92"/>
        <end position="107"/>
    </location>
</feature>
<reference evidence="2 3" key="1">
    <citation type="journal article" date="2024" name="G3 (Bethesda)">
        <title>Genome assembly of Hibiscus sabdariffa L. provides insights into metabolisms of medicinal natural products.</title>
        <authorList>
            <person name="Kim T."/>
        </authorList>
    </citation>
    <scope>NUCLEOTIDE SEQUENCE [LARGE SCALE GENOMIC DNA]</scope>
    <source>
        <strain evidence="2">TK-2024</strain>
        <tissue evidence="2">Old leaves</tissue>
    </source>
</reference>
<organism evidence="2 3">
    <name type="scientific">Hibiscus sabdariffa</name>
    <name type="common">roselle</name>
    <dbReference type="NCBI Taxonomy" id="183260"/>
    <lineage>
        <taxon>Eukaryota</taxon>
        <taxon>Viridiplantae</taxon>
        <taxon>Streptophyta</taxon>
        <taxon>Embryophyta</taxon>
        <taxon>Tracheophyta</taxon>
        <taxon>Spermatophyta</taxon>
        <taxon>Magnoliopsida</taxon>
        <taxon>eudicotyledons</taxon>
        <taxon>Gunneridae</taxon>
        <taxon>Pentapetalae</taxon>
        <taxon>rosids</taxon>
        <taxon>malvids</taxon>
        <taxon>Malvales</taxon>
        <taxon>Malvaceae</taxon>
        <taxon>Malvoideae</taxon>
        <taxon>Hibiscus</taxon>
    </lineage>
</organism>
<sequence>MQRAVALCLTKKTLQRKTKHKRLLVQDLVEREPRLQRSSSKPRSRPRTHFDIQADPTRIGETIGKISLKTEVETSACHRPQRQGKNPDKVSTFATTPLSTTESLEDR</sequence>
<feature type="region of interest" description="Disordered" evidence="1">
    <location>
        <begin position="72"/>
        <end position="107"/>
    </location>
</feature>
<proteinExistence type="predicted"/>
<dbReference type="EMBL" id="JBBPBN010000020">
    <property type="protein sequence ID" value="KAK9017023.1"/>
    <property type="molecule type" value="Genomic_DNA"/>
</dbReference>
<evidence type="ECO:0000313" key="2">
    <source>
        <dbReference type="EMBL" id="KAK9017023.1"/>
    </source>
</evidence>
<accession>A0ABR2RVQ1</accession>
<keyword evidence="3" id="KW-1185">Reference proteome</keyword>
<comment type="caution">
    <text evidence="2">The sequence shown here is derived from an EMBL/GenBank/DDBJ whole genome shotgun (WGS) entry which is preliminary data.</text>
</comment>
<dbReference type="Proteomes" id="UP001396334">
    <property type="component" value="Unassembled WGS sequence"/>
</dbReference>
<name>A0ABR2RVQ1_9ROSI</name>
<protein>
    <submittedName>
        <fullName evidence="2">Uncharacterized protein</fullName>
    </submittedName>
</protein>
<feature type="region of interest" description="Disordered" evidence="1">
    <location>
        <begin position="28"/>
        <end position="55"/>
    </location>
</feature>
<gene>
    <name evidence="2" type="ORF">V6N11_079511</name>
</gene>